<dbReference type="EMBL" id="LXJU01000003">
    <property type="protein sequence ID" value="OGE55925.1"/>
    <property type="molecule type" value="Genomic_DNA"/>
</dbReference>
<proteinExistence type="predicted"/>
<dbReference type="InterPro" id="IPR013968">
    <property type="entry name" value="PKS_KR"/>
</dbReference>
<dbReference type="Pfam" id="PF14765">
    <property type="entry name" value="PS-DH"/>
    <property type="match status" value="1"/>
</dbReference>
<protein>
    <recommendedName>
        <fullName evidence="2">PKS/mFAS DH domain-containing protein</fullName>
    </recommendedName>
</protein>
<dbReference type="AlphaFoldDB" id="A0A1F5LS05"/>
<evidence type="ECO:0000313" key="4">
    <source>
        <dbReference type="Proteomes" id="UP000177622"/>
    </source>
</evidence>
<evidence type="ECO:0000259" key="2">
    <source>
        <dbReference type="PROSITE" id="PS52019"/>
    </source>
</evidence>
<feature type="region of interest" description="C-terminal hotdog fold" evidence="1">
    <location>
        <begin position="160"/>
        <end position="318"/>
    </location>
</feature>
<dbReference type="InterPro" id="IPR049552">
    <property type="entry name" value="PKS_DH_N"/>
</dbReference>
<dbReference type="InterPro" id="IPR050091">
    <property type="entry name" value="PKS_NRPS_Biosynth_Enz"/>
</dbReference>
<dbReference type="PANTHER" id="PTHR43775:SF52">
    <property type="entry name" value="STEREOSELECTIVE KETO-REDUCTASE AF490"/>
    <property type="match status" value="1"/>
</dbReference>
<reference evidence="3 4" key="1">
    <citation type="journal article" date="2016" name="Sci. Rep.">
        <title>Penicillium arizonense, a new, genome sequenced fungal species, reveals a high chemical diversity in secreted metabolites.</title>
        <authorList>
            <person name="Grijseels S."/>
            <person name="Nielsen J.C."/>
            <person name="Randelovic M."/>
            <person name="Nielsen J."/>
            <person name="Nielsen K.F."/>
            <person name="Workman M."/>
            <person name="Frisvad J.C."/>
        </authorList>
    </citation>
    <scope>NUCLEOTIDE SEQUENCE [LARGE SCALE GENOMIC DNA]</scope>
    <source>
        <strain evidence="3 4">CBS 141311</strain>
    </source>
</reference>
<dbReference type="Proteomes" id="UP000177622">
    <property type="component" value="Unassembled WGS sequence"/>
</dbReference>
<evidence type="ECO:0000256" key="1">
    <source>
        <dbReference type="PROSITE-ProRule" id="PRU01363"/>
    </source>
</evidence>
<dbReference type="PROSITE" id="PS52019">
    <property type="entry name" value="PKS_MFAS_DH"/>
    <property type="match status" value="1"/>
</dbReference>
<comment type="caution">
    <text evidence="3">The sequence shown here is derived from an EMBL/GenBank/DDBJ whole genome shotgun (WGS) entry which is preliminary data.</text>
</comment>
<dbReference type="SUPFAM" id="SSF51735">
    <property type="entry name" value="NAD(P)-binding Rossmann-fold domains"/>
    <property type="match status" value="2"/>
</dbReference>
<dbReference type="SMART" id="SM00822">
    <property type="entry name" value="PKS_KR"/>
    <property type="match status" value="1"/>
</dbReference>
<dbReference type="PANTHER" id="PTHR43775">
    <property type="entry name" value="FATTY ACID SYNTHASE"/>
    <property type="match status" value="1"/>
</dbReference>
<sequence length="1011" mass="111543">MLELPRELLGSRDPRVTNYEHKWRRVFKLEDLPWIGDHHIQNEPVIPAAMVCVMVLAAAMDISNGRQADIIELSGVTIGRPIVLRAPSVELETSLSITSLIDSGNARIDCIQAEFSLNEVAAHDHKMATAAKGTLRVTFADHESTDPSILSSTRQPKPCGLIPVNVNQFYDSLSEVGLSYRGAFRAFTSAERRLDYACAVTNTTDEAGGVSGLLHPTRLEACFQTLLLAFAAPRDGALWTRFTTTNIGRLTLFPHSFAGLDKPASVTVEAHLQESEPGYEAVLSMIKGNIDVRSSETGELQIRLESLTMSPTISSAEKQDKLMYLKMAWQQDILSGVLLEQNNNTSCHQGLGLSDGHRYILAATRQISHRYRKLNIIRIGTSPISLVQAVCQDLGEAMNSYIIMGTSYGAIAGMRRETISHDLPIRLGVLDIPKGVGTLYEPTALTPIDLSSFDLIIALNTSRDESVPLKSMRGFLKQGGFLLMTVTVTEAIPPEAIDTTCKELHQNLQRAGFSGVDSLQRNREEDSSFVILSQALDDQVSFLRAPLETTPAFARRGTLLVIGGLSQNTKQFIEIIESRLRCVWDGELIVIRSLTDLNSRDFEQVEAVLSLTELDYSVLENLSCDTFHGLHQLFAKSKIVLWVTHGARNQNPHQSGTIGLVRAVQAERPEKVLQLLDLDKIYGNESLVAESFLRLIGGVRMRDDSSSMLWTVEPELSVQGSRLLIPRVLFDKKRNDHLNSLRRILKAGNPSGLFSPSKTYVLIGLSGQIGQSITRWMVETGARHVVITSRNPNKHIHWKEELEKTGANIVIKAADVTKKQDMINLHNHILGTMPPIGGVANGAMVQSNCFFSDLTYDVLQEVLKPKVDGSMILDEVFSDDDLEFFLLFSSISAVVGQPFQANYDAANNFMNGLAFQRRARNLPASVINCGPIIGLGFIQNIDCSGGSGAVISTLRGLDYMPVSEREFHHILAEAILVGKTYETPEIITGLETVSENSPPFWHKSLIFSHII</sequence>
<accession>A0A1F5LS05</accession>
<dbReference type="InterPro" id="IPR057326">
    <property type="entry name" value="KR_dom"/>
</dbReference>
<evidence type="ECO:0000313" key="3">
    <source>
        <dbReference type="EMBL" id="OGE55925.1"/>
    </source>
</evidence>
<dbReference type="OrthoDB" id="4326938at2759"/>
<dbReference type="InterPro" id="IPR020807">
    <property type="entry name" value="PKS_DH"/>
</dbReference>
<dbReference type="GeneID" id="34572899"/>
<dbReference type="Gene3D" id="3.40.50.720">
    <property type="entry name" value="NAD(P)-binding Rossmann-like Domain"/>
    <property type="match status" value="1"/>
</dbReference>
<dbReference type="InterPro" id="IPR036291">
    <property type="entry name" value="NAD(P)-bd_dom_sf"/>
</dbReference>
<dbReference type="Pfam" id="PF21089">
    <property type="entry name" value="PKS_DH_N"/>
    <property type="match status" value="1"/>
</dbReference>
<keyword evidence="4" id="KW-1185">Reference proteome</keyword>
<dbReference type="RefSeq" id="XP_022491354.1">
    <property type="nucleotide sequence ID" value="XM_022628165.1"/>
</dbReference>
<dbReference type="GO" id="GO:0044550">
    <property type="term" value="P:secondary metabolite biosynthetic process"/>
    <property type="evidence" value="ECO:0007669"/>
    <property type="project" value="TreeGrafter"/>
</dbReference>
<dbReference type="InterPro" id="IPR042104">
    <property type="entry name" value="PKS_dehydratase_sf"/>
</dbReference>
<dbReference type="InterPro" id="IPR049551">
    <property type="entry name" value="PKS_DH_C"/>
</dbReference>
<dbReference type="Pfam" id="PF08659">
    <property type="entry name" value="KR"/>
    <property type="match status" value="1"/>
</dbReference>
<feature type="region of interest" description="N-terminal hotdog fold" evidence="1">
    <location>
        <begin position="6"/>
        <end position="142"/>
    </location>
</feature>
<dbReference type="Gene3D" id="3.10.129.110">
    <property type="entry name" value="Polyketide synthase dehydratase"/>
    <property type="match status" value="1"/>
</dbReference>
<dbReference type="GO" id="GO:0004312">
    <property type="term" value="F:fatty acid synthase activity"/>
    <property type="evidence" value="ECO:0007669"/>
    <property type="project" value="TreeGrafter"/>
</dbReference>
<name>A0A1F5LS05_PENAI</name>
<organism evidence="3 4">
    <name type="scientific">Penicillium arizonense</name>
    <dbReference type="NCBI Taxonomy" id="1835702"/>
    <lineage>
        <taxon>Eukaryota</taxon>
        <taxon>Fungi</taxon>
        <taxon>Dikarya</taxon>
        <taxon>Ascomycota</taxon>
        <taxon>Pezizomycotina</taxon>
        <taxon>Eurotiomycetes</taxon>
        <taxon>Eurotiomycetidae</taxon>
        <taxon>Eurotiales</taxon>
        <taxon>Aspergillaceae</taxon>
        <taxon>Penicillium</taxon>
    </lineage>
</organism>
<dbReference type="SMART" id="SM00826">
    <property type="entry name" value="PKS_DH"/>
    <property type="match status" value="1"/>
</dbReference>
<dbReference type="InterPro" id="IPR056501">
    <property type="entry name" value="NAD-bd_HRPKS_sdrA"/>
</dbReference>
<dbReference type="InterPro" id="IPR049900">
    <property type="entry name" value="PKS_mFAS_DH"/>
</dbReference>
<feature type="domain" description="PKS/mFAS DH" evidence="2">
    <location>
        <begin position="6"/>
        <end position="318"/>
    </location>
</feature>
<comment type="caution">
    <text evidence="1">Lacks conserved residue(s) required for the propagation of feature annotation.</text>
</comment>
<dbReference type="Pfam" id="PF23114">
    <property type="entry name" value="NAD-bd_HRPKS_sdrA"/>
    <property type="match status" value="1"/>
</dbReference>
<dbReference type="STRING" id="1835702.A0A1F5LS05"/>
<dbReference type="GO" id="GO:0006633">
    <property type="term" value="P:fatty acid biosynthetic process"/>
    <property type="evidence" value="ECO:0007669"/>
    <property type="project" value="TreeGrafter"/>
</dbReference>
<gene>
    <name evidence="3" type="ORF">PENARI_c003G02367</name>
</gene>